<dbReference type="InterPro" id="IPR018060">
    <property type="entry name" value="HTH_AraC"/>
</dbReference>
<keyword evidence="3" id="KW-0804">Transcription</keyword>
<dbReference type="GO" id="GO:0003700">
    <property type="term" value="F:DNA-binding transcription factor activity"/>
    <property type="evidence" value="ECO:0007669"/>
    <property type="project" value="InterPro"/>
</dbReference>
<gene>
    <name evidence="5" type="ORF">SAMN05421504_107269</name>
</gene>
<sequence>MTTGTEEAFTTHAMLRTDDLDEAREALTATYLPVEARYLGRPGPLGMRLNVLRLGASTAGFIAFDRDVRLSSPETTDYHINFPLSGHAESTADGMEPVSGTVAMGAVFRPGVAAAIRWGGGCGQVCLKFPPHTVHSELERLLGRPAAKPVVFQPALDLTTTAGQAWLRTLRLAEADSRRPDGLLSHPLAVETVKYLLLDGLLLGQPNTYSAELLAPRRPAPNRAIAQAVALLEDQPEQPWTPALLASAVALSVRALHDGFQRCTGFSPMNYLREIRLARVNAELSAAAPGTTVTGAAGRWGFVHMGRFAETYRAKYGELPSKTLRLSRGR</sequence>
<evidence type="ECO:0000313" key="5">
    <source>
        <dbReference type="EMBL" id="SDY87603.1"/>
    </source>
</evidence>
<dbReference type="InterPro" id="IPR050204">
    <property type="entry name" value="AraC_XylS_family_regulators"/>
</dbReference>
<dbReference type="EMBL" id="FNON01000007">
    <property type="protein sequence ID" value="SDY87603.1"/>
    <property type="molecule type" value="Genomic_DNA"/>
</dbReference>
<dbReference type="GO" id="GO:0043565">
    <property type="term" value="F:sequence-specific DNA binding"/>
    <property type="evidence" value="ECO:0007669"/>
    <property type="project" value="InterPro"/>
</dbReference>
<organism evidence="5 6">
    <name type="scientific">Amycolatopsis xylanica</name>
    <dbReference type="NCBI Taxonomy" id="589385"/>
    <lineage>
        <taxon>Bacteria</taxon>
        <taxon>Bacillati</taxon>
        <taxon>Actinomycetota</taxon>
        <taxon>Actinomycetes</taxon>
        <taxon>Pseudonocardiales</taxon>
        <taxon>Pseudonocardiaceae</taxon>
        <taxon>Amycolatopsis</taxon>
    </lineage>
</organism>
<protein>
    <submittedName>
        <fullName evidence="5">AraC-type DNA-binding protein</fullName>
    </submittedName>
</protein>
<dbReference type="InterPro" id="IPR009057">
    <property type="entry name" value="Homeodomain-like_sf"/>
</dbReference>
<dbReference type="Gene3D" id="1.10.10.60">
    <property type="entry name" value="Homeodomain-like"/>
    <property type="match status" value="1"/>
</dbReference>
<dbReference type="PANTHER" id="PTHR46796:SF12">
    <property type="entry name" value="HTH-TYPE DNA-BINDING TRANSCRIPTIONAL ACTIVATOR EUTR"/>
    <property type="match status" value="1"/>
</dbReference>
<dbReference type="InterPro" id="IPR035418">
    <property type="entry name" value="AraC-bd_2"/>
</dbReference>
<dbReference type="Pfam" id="PF12833">
    <property type="entry name" value="HTH_18"/>
    <property type="match status" value="1"/>
</dbReference>
<accession>A0A1H3NFU9</accession>
<evidence type="ECO:0000313" key="6">
    <source>
        <dbReference type="Proteomes" id="UP000199515"/>
    </source>
</evidence>
<dbReference type="PANTHER" id="PTHR46796">
    <property type="entry name" value="HTH-TYPE TRANSCRIPTIONAL ACTIVATOR RHAS-RELATED"/>
    <property type="match status" value="1"/>
</dbReference>
<dbReference type="PROSITE" id="PS01124">
    <property type="entry name" value="HTH_ARAC_FAMILY_2"/>
    <property type="match status" value="1"/>
</dbReference>
<dbReference type="SMART" id="SM00342">
    <property type="entry name" value="HTH_ARAC"/>
    <property type="match status" value="1"/>
</dbReference>
<evidence type="ECO:0000259" key="4">
    <source>
        <dbReference type="PROSITE" id="PS01124"/>
    </source>
</evidence>
<dbReference type="SUPFAM" id="SSF46689">
    <property type="entry name" value="Homeodomain-like"/>
    <property type="match status" value="1"/>
</dbReference>
<evidence type="ECO:0000256" key="2">
    <source>
        <dbReference type="ARBA" id="ARBA00023125"/>
    </source>
</evidence>
<keyword evidence="6" id="KW-1185">Reference proteome</keyword>
<dbReference type="Proteomes" id="UP000199515">
    <property type="component" value="Unassembled WGS sequence"/>
</dbReference>
<proteinExistence type="predicted"/>
<reference evidence="5 6" key="1">
    <citation type="submission" date="2016-10" db="EMBL/GenBank/DDBJ databases">
        <authorList>
            <person name="de Groot N.N."/>
        </authorList>
    </citation>
    <scope>NUCLEOTIDE SEQUENCE [LARGE SCALE GENOMIC DNA]</scope>
    <source>
        <strain evidence="5 6">CPCC 202699</strain>
    </source>
</reference>
<evidence type="ECO:0000256" key="1">
    <source>
        <dbReference type="ARBA" id="ARBA00023015"/>
    </source>
</evidence>
<dbReference type="AlphaFoldDB" id="A0A1H3NFU9"/>
<dbReference type="Pfam" id="PF14525">
    <property type="entry name" value="AraC_binding_2"/>
    <property type="match status" value="1"/>
</dbReference>
<feature type="domain" description="HTH araC/xylS-type" evidence="4">
    <location>
        <begin position="226"/>
        <end position="326"/>
    </location>
</feature>
<evidence type="ECO:0000256" key="3">
    <source>
        <dbReference type="ARBA" id="ARBA00023163"/>
    </source>
</evidence>
<dbReference type="STRING" id="589385.SAMN05421504_107269"/>
<dbReference type="RefSeq" id="WP_176968881.1">
    <property type="nucleotide sequence ID" value="NZ_FNON01000007.1"/>
</dbReference>
<keyword evidence="2 5" id="KW-0238">DNA-binding</keyword>
<keyword evidence="1" id="KW-0805">Transcription regulation</keyword>
<name>A0A1H3NFU9_9PSEU</name>